<gene>
    <name evidence="7" type="ORF">SNA_14195</name>
</gene>
<evidence type="ECO:0000256" key="1">
    <source>
        <dbReference type="ARBA" id="ARBA00001954"/>
    </source>
</evidence>
<evidence type="ECO:0000256" key="2">
    <source>
        <dbReference type="ARBA" id="ARBA00023002"/>
    </source>
</evidence>
<keyword evidence="3" id="KW-0408">Iron</keyword>
<feature type="domain" description="TauD/TfdA-like" evidence="6">
    <location>
        <begin position="41"/>
        <end position="320"/>
    </location>
</feature>
<evidence type="ECO:0000259" key="6">
    <source>
        <dbReference type="Pfam" id="PF02668"/>
    </source>
</evidence>
<keyword evidence="8" id="KW-1185">Reference proteome</keyword>
<dbReference type="InterPro" id="IPR042098">
    <property type="entry name" value="TauD-like_sf"/>
</dbReference>
<dbReference type="PANTHER" id="PTHR10696:SF56">
    <property type="entry name" value="TAUD_TFDA-LIKE DOMAIN-CONTAINING PROTEIN"/>
    <property type="match status" value="1"/>
</dbReference>
<sequence>MTSQTLPAAPVAAGNGAADAPGSAPAGLPVLRVTPGEGTPADRAEAHRDAAADLIAEHGAVLLRGLGVGSPDEVAAVARALGVTPMTERERFAPRRSYAEGVYSSSEWPADEPMCMHHELSYATEVPSLLLFGCLTAPATGGRTAVADSQEVLKALPDGLVAPFARDGWLLTRMYHDIGVSWTEAFGTDDPAAVDAYCAAAGLEHEWLPDGRLRTSQRRSAVVEHPRTGAPVWFNQVAFLNERTLDPMVRDYLVDVYGPEGLPFNTAYGDGTALTEETVETLNAAYRAATVGEPWQDGDVLLVDNLRMAHSREPYEGARDIVAILGNPVRLAGHVRS</sequence>
<comment type="caution">
    <text evidence="7">The sequence shown here is derived from an EMBL/GenBank/DDBJ whole genome shotgun (WGS) entry which is preliminary data.</text>
</comment>
<dbReference type="InterPro" id="IPR003819">
    <property type="entry name" value="TauD/TfdA-like"/>
</dbReference>
<evidence type="ECO:0000313" key="8">
    <source>
        <dbReference type="Proteomes" id="UP000032458"/>
    </source>
</evidence>
<dbReference type="PANTHER" id="PTHR10696">
    <property type="entry name" value="GAMMA-BUTYROBETAINE HYDROXYLASE-RELATED"/>
    <property type="match status" value="1"/>
</dbReference>
<dbReference type="SUPFAM" id="SSF51197">
    <property type="entry name" value="Clavaminate synthase-like"/>
    <property type="match status" value="1"/>
</dbReference>
<evidence type="ECO:0000256" key="5">
    <source>
        <dbReference type="SAM" id="MobiDB-lite"/>
    </source>
</evidence>
<accession>A0A0D7CMZ6</accession>
<keyword evidence="2" id="KW-0560">Oxidoreductase</keyword>
<dbReference type="RefSeq" id="WP_030067693.1">
    <property type="nucleotide sequence ID" value="NZ_JRKI01000018.1"/>
</dbReference>
<dbReference type="InterPro" id="IPR050411">
    <property type="entry name" value="AlphaKG_dependent_hydroxylases"/>
</dbReference>
<dbReference type="Pfam" id="PF02668">
    <property type="entry name" value="TauD"/>
    <property type="match status" value="1"/>
</dbReference>
<organism evidence="7 8">
    <name type="scientific">Streptomyces natalensis ATCC 27448</name>
    <dbReference type="NCBI Taxonomy" id="1240678"/>
    <lineage>
        <taxon>Bacteria</taxon>
        <taxon>Bacillati</taxon>
        <taxon>Actinomycetota</taxon>
        <taxon>Actinomycetes</taxon>
        <taxon>Kitasatosporales</taxon>
        <taxon>Streptomycetaceae</taxon>
        <taxon>Streptomyces</taxon>
    </lineage>
</organism>
<dbReference type="Gene3D" id="3.60.130.10">
    <property type="entry name" value="Clavaminate synthase-like"/>
    <property type="match status" value="1"/>
</dbReference>
<proteinExistence type="predicted"/>
<dbReference type="AlphaFoldDB" id="A0A0D7CMZ6"/>
<reference evidence="7 8" key="1">
    <citation type="submission" date="2014-09" db="EMBL/GenBank/DDBJ databases">
        <title>Draft genome sequence of Streptomyces natalensis ATCC 27448, producer of the antifungal pimaricin.</title>
        <authorList>
            <person name="Mendes M.V."/>
            <person name="Beites T."/>
            <person name="Pires S."/>
            <person name="Santos C.L."/>
            <person name="Moradas-Ferreira P."/>
        </authorList>
    </citation>
    <scope>NUCLEOTIDE SEQUENCE [LARGE SCALE GENOMIC DNA]</scope>
    <source>
        <strain evidence="7 8">ATCC 27448</strain>
    </source>
</reference>
<evidence type="ECO:0000256" key="3">
    <source>
        <dbReference type="ARBA" id="ARBA00023004"/>
    </source>
</evidence>
<comment type="cofactor">
    <cofactor evidence="1">
        <name>Fe(2+)</name>
        <dbReference type="ChEBI" id="CHEBI:29033"/>
    </cofactor>
</comment>
<evidence type="ECO:0000256" key="4">
    <source>
        <dbReference type="ARBA" id="ARBA00023194"/>
    </source>
</evidence>
<feature type="region of interest" description="Disordered" evidence="5">
    <location>
        <begin position="1"/>
        <end position="26"/>
    </location>
</feature>
<dbReference type="Proteomes" id="UP000032458">
    <property type="component" value="Unassembled WGS sequence"/>
</dbReference>
<keyword evidence="4" id="KW-0045">Antibiotic biosynthesis</keyword>
<evidence type="ECO:0000313" key="7">
    <source>
        <dbReference type="EMBL" id="KIZ17619.1"/>
    </source>
</evidence>
<dbReference type="GO" id="GO:0016491">
    <property type="term" value="F:oxidoreductase activity"/>
    <property type="evidence" value="ECO:0007669"/>
    <property type="project" value="UniProtKB-KW"/>
</dbReference>
<feature type="compositionally biased region" description="Low complexity" evidence="5">
    <location>
        <begin position="7"/>
        <end position="26"/>
    </location>
</feature>
<protein>
    <submittedName>
        <fullName evidence="7">SyrP</fullName>
    </submittedName>
</protein>
<dbReference type="PATRIC" id="fig|1240678.4.peg.2980"/>
<name>A0A0D7CMZ6_9ACTN</name>
<dbReference type="EMBL" id="JRKI01000018">
    <property type="protein sequence ID" value="KIZ17619.1"/>
    <property type="molecule type" value="Genomic_DNA"/>
</dbReference>
<dbReference type="GO" id="GO:0017000">
    <property type="term" value="P:antibiotic biosynthetic process"/>
    <property type="evidence" value="ECO:0007669"/>
    <property type="project" value="UniProtKB-KW"/>
</dbReference>